<feature type="transmembrane region" description="Helical" evidence="1">
    <location>
        <begin position="146"/>
        <end position="163"/>
    </location>
</feature>
<keyword evidence="1" id="KW-0472">Membrane</keyword>
<evidence type="ECO:0000256" key="1">
    <source>
        <dbReference type="SAM" id="Phobius"/>
    </source>
</evidence>
<feature type="transmembrane region" description="Helical" evidence="1">
    <location>
        <begin position="117"/>
        <end position="134"/>
    </location>
</feature>
<feature type="transmembrane region" description="Helical" evidence="1">
    <location>
        <begin position="306"/>
        <end position="326"/>
    </location>
</feature>
<feature type="transmembrane region" description="Helical" evidence="1">
    <location>
        <begin position="6"/>
        <end position="27"/>
    </location>
</feature>
<feature type="domain" description="MgtC/SapB/SrpB/YhiD N-terminal" evidence="2">
    <location>
        <begin position="11"/>
        <end position="136"/>
    </location>
</feature>
<dbReference type="OrthoDB" id="9813718at2"/>
<keyword evidence="1" id="KW-0812">Transmembrane</keyword>
<gene>
    <name evidence="4" type="ORF">DEU29_11246</name>
</gene>
<name>A0A4R6P300_9GAMM</name>
<dbReference type="RefSeq" id="WP_133540096.1">
    <property type="nucleotide sequence ID" value="NZ_SNXI01000012.1"/>
</dbReference>
<feature type="transmembrane region" description="Helical" evidence="1">
    <location>
        <begin position="208"/>
        <end position="230"/>
    </location>
</feature>
<feature type="transmembrane region" description="Helical" evidence="1">
    <location>
        <begin position="338"/>
        <end position="357"/>
    </location>
</feature>
<keyword evidence="5" id="KW-1185">Reference proteome</keyword>
<dbReference type="Proteomes" id="UP000295531">
    <property type="component" value="Unassembled WGS sequence"/>
</dbReference>
<feature type="domain" description="DUF4010" evidence="3">
    <location>
        <begin position="184"/>
        <end position="392"/>
    </location>
</feature>
<feature type="transmembrane region" description="Helical" evidence="1">
    <location>
        <begin position="39"/>
        <end position="58"/>
    </location>
</feature>
<dbReference type="PANTHER" id="PTHR39084">
    <property type="entry name" value="MEMBRANE PROTEIN-RELATED"/>
    <property type="match status" value="1"/>
</dbReference>
<evidence type="ECO:0000259" key="3">
    <source>
        <dbReference type="Pfam" id="PF13194"/>
    </source>
</evidence>
<comment type="caution">
    <text evidence="4">The sequence shown here is derived from an EMBL/GenBank/DDBJ whole genome shotgun (WGS) entry which is preliminary data.</text>
</comment>
<evidence type="ECO:0000313" key="5">
    <source>
        <dbReference type="Proteomes" id="UP000295531"/>
    </source>
</evidence>
<sequence>MHYQLELALSLLAALAIGLMIGIERGWSGRDSNDGDRVAGVRTFSLIGLVGGVFAVLGQEFGNALIITGFVVTTLLIAASYLGHTRMSDDSGITTEFSMLITFALAVWAASDNPLPALSVAAVVVALLGHKQRLHALLRKISPQAFYSGITLLLISIVILPLLPNQGYGPWQALNPHWTWWMVVLISGLSFVGYLFTQLLGQNRGTLITAIAGGLASSTAVTVTMARFAQKQQGNTLYAVAMLLASAIMFPRVLIEVFVVNRALLASVWLPVVVMLTGLLLVLLWLKREQQKNGHHDAPELELNNPLQLSTALKFGLFLALILLLAEAMKDWFGDAGVYSLALVSGLMDVDAITLSLAKSAQTDLSHNVAALAIVLACASNTVLKGVLFASIAGFKNNARIAVLMALGVSPGIVTALIQLAV</sequence>
<feature type="transmembrane region" description="Helical" evidence="1">
    <location>
        <begin position="236"/>
        <end position="255"/>
    </location>
</feature>
<dbReference type="AlphaFoldDB" id="A0A4R6P300"/>
<evidence type="ECO:0000259" key="2">
    <source>
        <dbReference type="Pfam" id="PF02308"/>
    </source>
</evidence>
<dbReference type="Pfam" id="PF02308">
    <property type="entry name" value="MgtC"/>
    <property type="match status" value="1"/>
</dbReference>
<feature type="transmembrane region" description="Helical" evidence="1">
    <location>
        <begin position="401"/>
        <end position="421"/>
    </location>
</feature>
<dbReference type="Pfam" id="PF13194">
    <property type="entry name" value="DUF4010"/>
    <property type="match status" value="1"/>
</dbReference>
<dbReference type="InterPro" id="IPR025105">
    <property type="entry name" value="DUF4010"/>
</dbReference>
<proteinExistence type="predicted"/>
<keyword evidence="1" id="KW-1133">Transmembrane helix</keyword>
<reference evidence="4 5" key="1">
    <citation type="submission" date="2019-03" db="EMBL/GenBank/DDBJ databases">
        <title>Freshwater and sediment microbial communities from various areas in North America, analyzing microbe dynamics in response to fracking.</title>
        <authorList>
            <person name="Lamendella R."/>
        </authorList>
    </citation>
    <scope>NUCLEOTIDE SEQUENCE [LARGE SCALE GENOMIC DNA]</scope>
    <source>
        <strain evidence="4 5">18_TX</strain>
    </source>
</reference>
<dbReference type="PANTHER" id="PTHR39084:SF1">
    <property type="entry name" value="DUF4010 DOMAIN-CONTAINING PROTEIN"/>
    <property type="match status" value="1"/>
</dbReference>
<dbReference type="InterPro" id="IPR049177">
    <property type="entry name" value="MgtC_SapB_SrpB_YhiD_N"/>
</dbReference>
<feature type="transmembrane region" description="Helical" evidence="1">
    <location>
        <begin position="64"/>
        <end position="82"/>
    </location>
</feature>
<protein>
    <submittedName>
        <fullName evidence="4">Uncharacterized membrane protein (DUF4010 family)</fullName>
    </submittedName>
</protein>
<feature type="transmembrane region" description="Helical" evidence="1">
    <location>
        <begin position="267"/>
        <end position="286"/>
    </location>
</feature>
<evidence type="ECO:0000313" key="4">
    <source>
        <dbReference type="EMBL" id="TDP31645.1"/>
    </source>
</evidence>
<feature type="transmembrane region" description="Helical" evidence="1">
    <location>
        <begin position="178"/>
        <end position="196"/>
    </location>
</feature>
<organism evidence="4 5">
    <name type="scientific">Idiomarina aquatica</name>
    <dbReference type="NCBI Taxonomy" id="1327752"/>
    <lineage>
        <taxon>Bacteria</taxon>
        <taxon>Pseudomonadati</taxon>
        <taxon>Pseudomonadota</taxon>
        <taxon>Gammaproteobacteria</taxon>
        <taxon>Alteromonadales</taxon>
        <taxon>Idiomarinaceae</taxon>
        <taxon>Idiomarina</taxon>
    </lineage>
</organism>
<feature type="transmembrane region" description="Helical" evidence="1">
    <location>
        <begin position="369"/>
        <end position="389"/>
    </location>
</feature>
<dbReference type="EMBL" id="SNXI01000012">
    <property type="protein sequence ID" value="TDP31645.1"/>
    <property type="molecule type" value="Genomic_DNA"/>
</dbReference>
<accession>A0A4R6P300</accession>